<organism evidence="1 2">
    <name type="scientific">Tectimicrobiota bacterium</name>
    <dbReference type="NCBI Taxonomy" id="2528274"/>
    <lineage>
        <taxon>Bacteria</taxon>
        <taxon>Pseudomonadati</taxon>
        <taxon>Nitrospinota/Tectimicrobiota group</taxon>
        <taxon>Candidatus Tectimicrobiota</taxon>
    </lineage>
</organism>
<evidence type="ECO:0000313" key="1">
    <source>
        <dbReference type="EMBL" id="MBM3222573.1"/>
    </source>
</evidence>
<comment type="caution">
    <text evidence="1">The sequence shown here is derived from an EMBL/GenBank/DDBJ whole genome shotgun (WGS) entry which is preliminary data.</text>
</comment>
<reference evidence="1" key="1">
    <citation type="submission" date="2019-03" db="EMBL/GenBank/DDBJ databases">
        <title>Lake Tanganyika Metagenome-Assembled Genomes (MAGs).</title>
        <authorList>
            <person name="Tran P."/>
        </authorList>
    </citation>
    <scope>NUCLEOTIDE SEQUENCE</scope>
    <source>
        <strain evidence="1">K_DeepCast_65m_m2_066</strain>
    </source>
</reference>
<name>A0A937VWY2_UNCTE</name>
<dbReference type="EMBL" id="VGLS01000032">
    <property type="protein sequence ID" value="MBM3222573.1"/>
    <property type="molecule type" value="Genomic_DNA"/>
</dbReference>
<sequence length="193" mass="21552">MLQNVERDDGRSFAVQVLQPHLAAHNVFVTKPRLTGPHGRRGGRIPPGGMFGTFAHVLQDIKRWLREDTSPAARFSMMVDLYAIPHDVPGYADAMVRTDPYAQAERLEDAFADAIQEQPTAGRMSAVCFTGTDQSRPTRPPESPHHTLPRRLSCQCRRPIASPSHWIVPHARAVSALQPMVNDIGATRLYWII</sequence>
<protein>
    <submittedName>
        <fullName evidence="1">DUF4276 family protein</fullName>
    </submittedName>
</protein>
<accession>A0A937VWY2</accession>
<proteinExistence type="predicted"/>
<evidence type="ECO:0000313" key="2">
    <source>
        <dbReference type="Proteomes" id="UP000712673"/>
    </source>
</evidence>
<dbReference type="Pfam" id="PF14103">
    <property type="entry name" value="DUF4276"/>
    <property type="match status" value="1"/>
</dbReference>
<dbReference type="AlphaFoldDB" id="A0A937VWY2"/>
<dbReference type="InterPro" id="IPR025455">
    <property type="entry name" value="DUF4276"/>
</dbReference>
<gene>
    <name evidence="1" type="ORF">FJZ47_02040</name>
</gene>
<dbReference type="Proteomes" id="UP000712673">
    <property type="component" value="Unassembled WGS sequence"/>
</dbReference>